<reference evidence="3" key="1">
    <citation type="submission" date="2017-04" db="EMBL/GenBank/DDBJ databases">
        <authorList>
            <person name="Varghese N."/>
            <person name="Submissions S."/>
        </authorList>
    </citation>
    <scope>NUCLEOTIDE SEQUENCE [LARGE SCALE GENOMIC DNA]</scope>
    <source>
        <strain evidence="3">DSM 22618</strain>
    </source>
</reference>
<dbReference type="SUPFAM" id="SSF52540">
    <property type="entry name" value="P-loop containing nucleoside triphosphate hydrolases"/>
    <property type="match status" value="1"/>
</dbReference>
<dbReference type="PANTHER" id="PTHR13696:SF52">
    <property type="entry name" value="PARA FAMILY PROTEIN CT_582"/>
    <property type="match status" value="1"/>
</dbReference>
<dbReference type="EMBL" id="FXAG01000034">
    <property type="protein sequence ID" value="SMF55699.1"/>
    <property type="molecule type" value="Genomic_DNA"/>
</dbReference>
<dbReference type="STRING" id="1123014.SAMN02745746_03963"/>
<evidence type="ECO:0000259" key="1">
    <source>
        <dbReference type="Pfam" id="PF13614"/>
    </source>
</evidence>
<dbReference type="Proteomes" id="UP000192920">
    <property type="component" value="Unassembled WGS sequence"/>
</dbReference>
<gene>
    <name evidence="2" type="ORF">SAMN02745746_03963</name>
</gene>
<evidence type="ECO:0000313" key="2">
    <source>
        <dbReference type="EMBL" id="SMF55699.1"/>
    </source>
</evidence>
<dbReference type="CDD" id="cd02042">
    <property type="entry name" value="ParAB_family"/>
    <property type="match status" value="1"/>
</dbReference>
<dbReference type="InterPro" id="IPR027417">
    <property type="entry name" value="P-loop_NTPase"/>
</dbReference>
<accession>A0A1Y6CBY3</accession>
<dbReference type="AlphaFoldDB" id="A0A1Y6CBY3"/>
<dbReference type="PANTHER" id="PTHR13696">
    <property type="entry name" value="P-LOOP CONTAINING NUCLEOSIDE TRIPHOSPHATE HYDROLASE"/>
    <property type="match status" value="1"/>
</dbReference>
<dbReference type="InterPro" id="IPR050678">
    <property type="entry name" value="DNA_Partitioning_ATPase"/>
</dbReference>
<feature type="domain" description="AAA" evidence="1">
    <location>
        <begin position="8"/>
        <end position="186"/>
    </location>
</feature>
<evidence type="ECO:0000313" key="3">
    <source>
        <dbReference type="Proteomes" id="UP000192920"/>
    </source>
</evidence>
<dbReference type="Gene3D" id="3.40.50.300">
    <property type="entry name" value="P-loop containing nucleotide triphosphate hydrolases"/>
    <property type="match status" value="1"/>
</dbReference>
<proteinExistence type="predicted"/>
<organism evidence="2 3">
    <name type="scientific">Pseudogulbenkiania subflava DSM 22618</name>
    <dbReference type="NCBI Taxonomy" id="1123014"/>
    <lineage>
        <taxon>Bacteria</taxon>
        <taxon>Pseudomonadati</taxon>
        <taxon>Pseudomonadota</taxon>
        <taxon>Betaproteobacteria</taxon>
        <taxon>Neisseriales</taxon>
        <taxon>Chromobacteriaceae</taxon>
        <taxon>Pseudogulbenkiania</taxon>
    </lineage>
</organism>
<keyword evidence="3" id="KW-1185">Reference proteome</keyword>
<dbReference type="PIRSF" id="PIRSF009320">
    <property type="entry name" value="Nuc_binding_HP_1000"/>
    <property type="match status" value="1"/>
</dbReference>
<sequence>MGAIRRVVFNQKGGVGKSTIAVNLAAVAARAGRRVLVIDLDPQGNASHYLLGGTAADGAPTLADFFQQMLNISLFGKTPQEFVVPTPFDGLSLMPSHPELAELMGKLESRYKMFKLKEALDQLAADYDEIWIDTPPALNFYTRSALIAADRCLIPFDCDAFSRQALYNLMGNTDEIRADHNPELHIEGIVVNQFQPRASLPVRLVAELKQEGLPVLDAPLSASVKIRESHQAAQPMVFFDARHKVSQEFERLYQHLNSR</sequence>
<name>A0A1Y6CBY3_9NEIS</name>
<dbReference type="InterPro" id="IPR025669">
    <property type="entry name" value="AAA_dom"/>
</dbReference>
<protein>
    <submittedName>
        <fullName evidence="2">Chromosome partitioning protein</fullName>
    </submittedName>
</protein>
<dbReference type="Pfam" id="PF13614">
    <property type="entry name" value="AAA_31"/>
    <property type="match status" value="1"/>
</dbReference>